<sequence length="308" mass="34625">MNSTASAVIQEILDKSRRFFSQIGLRPFLLSLPLQGPAAESNREGIREKILKNRSQVSADSAENENIQQNATAIDSINDVVDRLTSLDAVGFVLLITEYIGTEDESYDVTDESIATAACQHRPVAGGIVELVDEYERAIRGVWCRRSLPEATAERLLEVMILQLVAQSFICEHPMNVSKRSSNKLLSTVDAHCQTFPRETYVFLTSQSGLNLGKHWETPQHGGNHNDTPYKRCQCFKQANKPDAFQFWGISESRFVSLWTNRKATLIPSIPSAELLHKFCFTKKRKPMTDPNGNSSNEPPKTASRRRR</sequence>
<accession>A0ABQ7J8N2</accession>
<evidence type="ECO:0000313" key="2">
    <source>
        <dbReference type="EMBL" id="KAF8820323.1"/>
    </source>
</evidence>
<comment type="caution">
    <text evidence="2">The sequence shown here is derived from an EMBL/GenBank/DDBJ whole genome shotgun (WGS) entry which is preliminary data.</text>
</comment>
<name>A0ABQ7J8N2_9APIC</name>
<keyword evidence="3" id="KW-1185">Reference proteome</keyword>
<feature type="region of interest" description="Disordered" evidence="1">
    <location>
        <begin position="284"/>
        <end position="308"/>
    </location>
</feature>
<dbReference type="EMBL" id="JADAQX010000417">
    <property type="protein sequence ID" value="KAF8820323.1"/>
    <property type="molecule type" value="Genomic_DNA"/>
</dbReference>
<evidence type="ECO:0000313" key="3">
    <source>
        <dbReference type="Proteomes" id="UP000823046"/>
    </source>
</evidence>
<evidence type="ECO:0000256" key="1">
    <source>
        <dbReference type="SAM" id="MobiDB-lite"/>
    </source>
</evidence>
<protein>
    <submittedName>
        <fullName evidence="2">Uncharacterized protein</fullName>
    </submittedName>
</protein>
<dbReference type="Proteomes" id="UP000823046">
    <property type="component" value="Unassembled WGS sequence"/>
</dbReference>
<reference evidence="2 3" key="1">
    <citation type="journal article" date="2020" name="bioRxiv">
        <title>Metabolic contributions of an alphaproteobacterial endosymbiont in the apicomplexan Cardiosporidium cionae.</title>
        <authorList>
            <person name="Hunter E.S."/>
            <person name="Paight C.J."/>
            <person name="Lane C.E."/>
        </authorList>
    </citation>
    <scope>NUCLEOTIDE SEQUENCE [LARGE SCALE GENOMIC DNA]</scope>
    <source>
        <strain evidence="2">ESH_2018</strain>
    </source>
</reference>
<organism evidence="2 3">
    <name type="scientific">Cardiosporidium cionae</name>
    <dbReference type="NCBI Taxonomy" id="476202"/>
    <lineage>
        <taxon>Eukaryota</taxon>
        <taxon>Sar</taxon>
        <taxon>Alveolata</taxon>
        <taxon>Apicomplexa</taxon>
        <taxon>Aconoidasida</taxon>
        <taxon>Nephromycida</taxon>
        <taxon>Cardiosporidium</taxon>
    </lineage>
</organism>
<proteinExistence type="predicted"/>
<gene>
    <name evidence="2" type="ORF">IE077_003288</name>
</gene>